<reference evidence="3" key="1">
    <citation type="journal article" date="2023" name="Front. Mar. Sci.">
        <title>A new Merluccius polli reference genome to investigate the effects of global change in West African waters.</title>
        <authorList>
            <person name="Mateo J.L."/>
            <person name="Blanco-Fernandez C."/>
            <person name="Garcia-Vazquez E."/>
            <person name="Machado-Schiaffino G."/>
        </authorList>
    </citation>
    <scope>NUCLEOTIDE SEQUENCE</scope>
    <source>
        <strain evidence="3">C29</strain>
        <tissue evidence="3">Fin</tissue>
    </source>
</reference>
<accession>A0AA47P9N3</accession>
<comment type="caution">
    <text evidence="3">The sequence shown here is derived from an EMBL/GenBank/DDBJ whole genome shotgun (WGS) entry which is preliminary data.</text>
</comment>
<protein>
    <submittedName>
        <fullName evidence="3">Uncharacterized protein</fullName>
    </submittedName>
</protein>
<feature type="compositionally biased region" description="Basic and acidic residues" evidence="1">
    <location>
        <begin position="252"/>
        <end position="266"/>
    </location>
</feature>
<feature type="region of interest" description="Disordered" evidence="1">
    <location>
        <begin position="177"/>
        <end position="276"/>
    </location>
</feature>
<name>A0AA47P9N3_MERPO</name>
<evidence type="ECO:0000313" key="3">
    <source>
        <dbReference type="EMBL" id="KAK0153530.1"/>
    </source>
</evidence>
<dbReference type="Proteomes" id="UP001174136">
    <property type="component" value="Unassembled WGS sequence"/>
</dbReference>
<feature type="compositionally biased region" description="Basic and acidic residues" evidence="1">
    <location>
        <begin position="194"/>
        <end position="236"/>
    </location>
</feature>
<dbReference type="EMBL" id="JAOPHQ010000719">
    <property type="protein sequence ID" value="KAK0153530.1"/>
    <property type="molecule type" value="Genomic_DNA"/>
</dbReference>
<sequence length="276" mass="30404">MGVILDSSWMKFGPAERDSLEWSPGPPALLSTDRLPEQNSPGESRLGTLSVIYVVTATVSFILLVVGILGLLAWRRRGAGGQSGGKLLANVIALDDLQDLQDLQDLRDPEVLEVLEVMEDLRDPERSRELLSSLRRSSSRRWRPSSSVSSEEQDPTADGVFLMVYLPSPYQHTLTKLARAASTRSSRRSLGTPRDPEGSLDTSKDLDTPRDLQTPRDLETPRGDLETPRGDPETPRILETPIDLETPSVLETSKDLQTPRDLETPSRDLQVSTGGP</sequence>
<gene>
    <name evidence="3" type="ORF">N1851_004775</name>
</gene>
<dbReference type="AlphaFoldDB" id="A0AA47P9N3"/>
<proteinExistence type="predicted"/>
<keyword evidence="2" id="KW-0472">Membrane</keyword>
<keyword evidence="4" id="KW-1185">Reference proteome</keyword>
<feature type="region of interest" description="Disordered" evidence="1">
    <location>
        <begin position="16"/>
        <end position="42"/>
    </location>
</feature>
<evidence type="ECO:0000256" key="2">
    <source>
        <dbReference type="SAM" id="Phobius"/>
    </source>
</evidence>
<keyword evidence="2" id="KW-0812">Transmembrane</keyword>
<feature type="transmembrane region" description="Helical" evidence="2">
    <location>
        <begin position="51"/>
        <end position="74"/>
    </location>
</feature>
<organism evidence="3 4">
    <name type="scientific">Merluccius polli</name>
    <name type="common">Benguela hake</name>
    <name type="synonym">Merluccius cadenati</name>
    <dbReference type="NCBI Taxonomy" id="89951"/>
    <lineage>
        <taxon>Eukaryota</taxon>
        <taxon>Metazoa</taxon>
        <taxon>Chordata</taxon>
        <taxon>Craniata</taxon>
        <taxon>Vertebrata</taxon>
        <taxon>Euteleostomi</taxon>
        <taxon>Actinopterygii</taxon>
        <taxon>Neopterygii</taxon>
        <taxon>Teleostei</taxon>
        <taxon>Neoteleostei</taxon>
        <taxon>Acanthomorphata</taxon>
        <taxon>Zeiogadaria</taxon>
        <taxon>Gadariae</taxon>
        <taxon>Gadiformes</taxon>
        <taxon>Gadoidei</taxon>
        <taxon>Merlucciidae</taxon>
        <taxon>Merluccius</taxon>
    </lineage>
</organism>
<feature type="compositionally biased region" description="Polar residues" evidence="1">
    <location>
        <begin position="267"/>
        <end position="276"/>
    </location>
</feature>
<keyword evidence="2" id="KW-1133">Transmembrane helix</keyword>
<evidence type="ECO:0000256" key="1">
    <source>
        <dbReference type="SAM" id="MobiDB-lite"/>
    </source>
</evidence>
<evidence type="ECO:0000313" key="4">
    <source>
        <dbReference type="Proteomes" id="UP001174136"/>
    </source>
</evidence>